<dbReference type="EMBL" id="AP014961">
    <property type="protein sequence ID" value="BAS94184.1"/>
    <property type="molecule type" value="Genomic_DNA"/>
</dbReference>
<name>A0A0P0WMP3_ORYSJ</name>
<dbReference type="STRING" id="39947.A0A0P0WMP3"/>
<dbReference type="Proteomes" id="UP000059680">
    <property type="component" value="Chromosome 5"/>
</dbReference>
<dbReference type="PaxDb" id="39947-A0A0P0WMP3"/>
<dbReference type="AlphaFoldDB" id="A0A0P0WMP3"/>
<evidence type="ECO:0000313" key="2">
    <source>
        <dbReference type="EMBL" id="BAS94184.1"/>
    </source>
</evidence>
<dbReference type="FunCoup" id="A0A0P0WMP3">
    <property type="interactions" value="3"/>
</dbReference>
<feature type="compositionally biased region" description="Basic and acidic residues" evidence="1">
    <location>
        <begin position="150"/>
        <end position="165"/>
    </location>
</feature>
<dbReference type="PANTHER" id="PTHR31286:SF180">
    <property type="entry name" value="OS10G0362600 PROTEIN"/>
    <property type="match status" value="1"/>
</dbReference>
<sequence length="264" mass="28054">MNVDTGRVIGNKIGKALEVDTDEDGSAVGGYLLVKVLMDARKALIGGVMMEGVAGEKENWCGVKYEFLPNFCYSCGVLGHVEECDDKVWKEEEQQFGDWLRVLPMKQRDVRGWSSEGGSSGGSFQHRSVVSWRKSGVEKGGSSGVGGKSASRDDPELRDDAESPGKGHPKIRMGGAPKKLTFVGDGSSGSLTEERGHKKLLEITAPSEPQLVPTTGEVASGLDGEDARGKEHSTMQVPVGGGVKDKVCMNVDIQGSISLESNVG</sequence>
<reference evidence="2 3" key="2">
    <citation type="journal article" date="2013" name="Plant Cell Physiol.">
        <title>Rice Annotation Project Database (RAP-DB): an integrative and interactive database for rice genomics.</title>
        <authorList>
            <person name="Sakai H."/>
            <person name="Lee S.S."/>
            <person name="Tanaka T."/>
            <person name="Numa H."/>
            <person name="Kim J."/>
            <person name="Kawahara Y."/>
            <person name="Wakimoto H."/>
            <person name="Yang C.C."/>
            <person name="Iwamoto M."/>
            <person name="Abe T."/>
            <person name="Yamada Y."/>
            <person name="Muto A."/>
            <person name="Inokuchi H."/>
            <person name="Ikemura T."/>
            <person name="Matsumoto T."/>
            <person name="Sasaki T."/>
            <person name="Itoh T."/>
        </authorList>
    </citation>
    <scope>NUCLEOTIDE SEQUENCE [LARGE SCALE GENOMIC DNA]</scope>
    <source>
        <strain evidence="3">cv. Nipponbare</strain>
    </source>
</reference>
<protein>
    <submittedName>
        <fullName evidence="2">Os05g0434101 protein</fullName>
    </submittedName>
</protein>
<evidence type="ECO:0000256" key="1">
    <source>
        <dbReference type="SAM" id="MobiDB-lite"/>
    </source>
</evidence>
<dbReference type="InterPro" id="IPR040256">
    <property type="entry name" value="At4g02000-like"/>
</dbReference>
<dbReference type="InParanoid" id="A0A0P0WMP3"/>
<gene>
    <name evidence="2" type="ordered locus">Os05g0434101</name>
    <name evidence="2" type="ORF">OSNPB_050434101</name>
</gene>
<organism evidence="2 3">
    <name type="scientific">Oryza sativa subsp. japonica</name>
    <name type="common">Rice</name>
    <dbReference type="NCBI Taxonomy" id="39947"/>
    <lineage>
        <taxon>Eukaryota</taxon>
        <taxon>Viridiplantae</taxon>
        <taxon>Streptophyta</taxon>
        <taxon>Embryophyta</taxon>
        <taxon>Tracheophyta</taxon>
        <taxon>Spermatophyta</taxon>
        <taxon>Magnoliopsida</taxon>
        <taxon>Liliopsida</taxon>
        <taxon>Poales</taxon>
        <taxon>Poaceae</taxon>
        <taxon>BOP clade</taxon>
        <taxon>Oryzoideae</taxon>
        <taxon>Oryzeae</taxon>
        <taxon>Oryzinae</taxon>
        <taxon>Oryza</taxon>
        <taxon>Oryza sativa</taxon>
    </lineage>
</organism>
<reference evidence="3" key="1">
    <citation type="journal article" date="2005" name="Nature">
        <title>The map-based sequence of the rice genome.</title>
        <authorList>
            <consortium name="International rice genome sequencing project (IRGSP)"/>
            <person name="Matsumoto T."/>
            <person name="Wu J."/>
            <person name="Kanamori H."/>
            <person name="Katayose Y."/>
            <person name="Fujisawa M."/>
            <person name="Namiki N."/>
            <person name="Mizuno H."/>
            <person name="Yamamoto K."/>
            <person name="Antonio B.A."/>
            <person name="Baba T."/>
            <person name="Sakata K."/>
            <person name="Nagamura Y."/>
            <person name="Aoki H."/>
            <person name="Arikawa K."/>
            <person name="Arita K."/>
            <person name="Bito T."/>
            <person name="Chiden Y."/>
            <person name="Fujitsuka N."/>
            <person name="Fukunaka R."/>
            <person name="Hamada M."/>
            <person name="Harada C."/>
            <person name="Hayashi A."/>
            <person name="Hijishita S."/>
            <person name="Honda M."/>
            <person name="Hosokawa S."/>
            <person name="Ichikawa Y."/>
            <person name="Idonuma A."/>
            <person name="Iijima M."/>
            <person name="Ikeda M."/>
            <person name="Ikeno M."/>
            <person name="Ito K."/>
            <person name="Ito S."/>
            <person name="Ito T."/>
            <person name="Ito Y."/>
            <person name="Ito Y."/>
            <person name="Iwabuchi A."/>
            <person name="Kamiya K."/>
            <person name="Karasawa W."/>
            <person name="Kurita K."/>
            <person name="Katagiri S."/>
            <person name="Kikuta A."/>
            <person name="Kobayashi H."/>
            <person name="Kobayashi N."/>
            <person name="Machita K."/>
            <person name="Maehara T."/>
            <person name="Masukawa M."/>
            <person name="Mizubayashi T."/>
            <person name="Mukai Y."/>
            <person name="Nagasaki H."/>
            <person name="Nagata Y."/>
            <person name="Naito S."/>
            <person name="Nakashima M."/>
            <person name="Nakama Y."/>
            <person name="Nakamichi Y."/>
            <person name="Nakamura M."/>
            <person name="Meguro A."/>
            <person name="Negishi M."/>
            <person name="Ohta I."/>
            <person name="Ohta T."/>
            <person name="Okamoto M."/>
            <person name="Ono N."/>
            <person name="Saji S."/>
            <person name="Sakaguchi M."/>
            <person name="Sakai K."/>
            <person name="Shibata M."/>
            <person name="Shimokawa T."/>
            <person name="Song J."/>
            <person name="Takazaki Y."/>
            <person name="Terasawa K."/>
            <person name="Tsugane M."/>
            <person name="Tsuji K."/>
            <person name="Ueda S."/>
            <person name="Waki K."/>
            <person name="Yamagata H."/>
            <person name="Yamamoto M."/>
            <person name="Yamamoto S."/>
            <person name="Yamane H."/>
            <person name="Yoshiki S."/>
            <person name="Yoshihara R."/>
            <person name="Yukawa K."/>
            <person name="Zhong H."/>
            <person name="Yano M."/>
            <person name="Yuan Q."/>
            <person name="Ouyang S."/>
            <person name="Liu J."/>
            <person name="Jones K.M."/>
            <person name="Gansberger K."/>
            <person name="Moffat K."/>
            <person name="Hill J."/>
            <person name="Bera J."/>
            <person name="Fadrosh D."/>
            <person name="Jin S."/>
            <person name="Johri S."/>
            <person name="Kim M."/>
            <person name="Overton L."/>
            <person name="Reardon M."/>
            <person name="Tsitrin T."/>
            <person name="Vuong H."/>
            <person name="Weaver B."/>
            <person name="Ciecko A."/>
            <person name="Tallon L."/>
            <person name="Jackson J."/>
            <person name="Pai G."/>
            <person name="Aken S.V."/>
            <person name="Utterback T."/>
            <person name="Reidmuller S."/>
            <person name="Feldblyum T."/>
            <person name="Hsiao J."/>
            <person name="Zismann V."/>
            <person name="Iobst S."/>
            <person name="de Vazeille A.R."/>
            <person name="Buell C.R."/>
            <person name="Ying K."/>
            <person name="Li Y."/>
            <person name="Lu T."/>
            <person name="Huang Y."/>
            <person name="Zhao Q."/>
            <person name="Feng Q."/>
            <person name="Zhang L."/>
            <person name="Zhu J."/>
            <person name="Weng Q."/>
            <person name="Mu J."/>
            <person name="Lu Y."/>
            <person name="Fan D."/>
            <person name="Liu Y."/>
            <person name="Guan J."/>
            <person name="Zhang Y."/>
            <person name="Yu S."/>
            <person name="Liu X."/>
            <person name="Zhang Y."/>
            <person name="Hong G."/>
            <person name="Han B."/>
            <person name="Choisne N."/>
            <person name="Demange N."/>
            <person name="Orjeda G."/>
            <person name="Samain S."/>
            <person name="Cattolico L."/>
            <person name="Pelletier E."/>
            <person name="Couloux A."/>
            <person name="Segurens B."/>
            <person name="Wincker P."/>
            <person name="D'Hont A."/>
            <person name="Scarpelli C."/>
            <person name="Weissenbach J."/>
            <person name="Salanoubat M."/>
            <person name="Quetier F."/>
            <person name="Yu Y."/>
            <person name="Kim H.R."/>
            <person name="Rambo T."/>
            <person name="Currie J."/>
            <person name="Collura K."/>
            <person name="Luo M."/>
            <person name="Yang T."/>
            <person name="Ammiraju J.S.S."/>
            <person name="Engler F."/>
            <person name="Soderlund C."/>
            <person name="Wing R.A."/>
            <person name="Palmer L.E."/>
            <person name="de la Bastide M."/>
            <person name="Spiegel L."/>
            <person name="Nascimento L."/>
            <person name="Zutavern T."/>
            <person name="O'Shaughnessy A."/>
            <person name="Dike S."/>
            <person name="Dedhia N."/>
            <person name="Preston R."/>
            <person name="Balija V."/>
            <person name="McCombie W.R."/>
            <person name="Chow T."/>
            <person name="Chen H."/>
            <person name="Chung M."/>
            <person name="Chen C."/>
            <person name="Shaw J."/>
            <person name="Wu H."/>
            <person name="Hsiao K."/>
            <person name="Chao Y."/>
            <person name="Chu M."/>
            <person name="Cheng C."/>
            <person name="Hour A."/>
            <person name="Lee P."/>
            <person name="Lin S."/>
            <person name="Lin Y."/>
            <person name="Liou J."/>
            <person name="Liu S."/>
            <person name="Hsing Y."/>
            <person name="Raghuvanshi S."/>
            <person name="Mohanty A."/>
            <person name="Bharti A.K."/>
            <person name="Gaur A."/>
            <person name="Gupta V."/>
            <person name="Kumar D."/>
            <person name="Ravi V."/>
            <person name="Vij S."/>
            <person name="Kapur A."/>
            <person name="Khurana P."/>
            <person name="Khurana P."/>
            <person name="Khurana J.P."/>
            <person name="Tyagi A.K."/>
            <person name="Gaikwad K."/>
            <person name="Singh A."/>
            <person name="Dalal V."/>
            <person name="Srivastava S."/>
            <person name="Dixit A."/>
            <person name="Pal A.K."/>
            <person name="Ghazi I.A."/>
            <person name="Yadav M."/>
            <person name="Pandit A."/>
            <person name="Bhargava A."/>
            <person name="Sureshbabu K."/>
            <person name="Batra K."/>
            <person name="Sharma T.R."/>
            <person name="Mohapatra T."/>
            <person name="Singh N.K."/>
            <person name="Messing J."/>
            <person name="Nelson A.B."/>
            <person name="Fuks G."/>
            <person name="Kavchok S."/>
            <person name="Keizer G."/>
            <person name="Linton E."/>
            <person name="Llaca V."/>
            <person name="Song R."/>
            <person name="Tanyolac B."/>
            <person name="Young S."/>
            <person name="Ho-Il K."/>
            <person name="Hahn J.H."/>
            <person name="Sangsakoo G."/>
            <person name="Vanavichit A."/>
            <person name="de Mattos Luiz.A.T."/>
            <person name="Zimmer P.D."/>
            <person name="Malone G."/>
            <person name="Dellagostin O."/>
            <person name="de Oliveira A.C."/>
            <person name="Bevan M."/>
            <person name="Bancroft I."/>
            <person name="Minx P."/>
            <person name="Cordum H."/>
            <person name="Wilson R."/>
            <person name="Cheng Z."/>
            <person name="Jin W."/>
            <person name="Jiang J."/>
            <person name="Leong S.A."/>
            <person name="Iwama H."/>
            <person name="Gojobori T."/>
            <person name="Itoh T."/>
            <person name="Niimura Y."/>
            <person name="Fujii Y."/>
            <person name="Habara T."/>
            <person name="Sakai H."/>
            <person name="Sato Y."/>
            <person name="Wilson G."/>
            <person name="Kumar K."/>
            <person name="McCouch S."/>
            <person name="Juretic N."/>
            <person name="Hoen D."/>
            <person name="Wright S."/>
            <person name="Bruskiewich R."/>
            <person name="Bureau T."/>
            <person name="Miyao A."/>
            <person name="Hirochika H."/>
            <person name="Nishikawa T."/>
            <person name="Kadowaki K."/>
            <person name="Sugiura M."/>
            <person name="Burr B."/>
            <person name="Sasaki T."/>
        </authorList>
    </citation>
    <scope>NUCLEOTIDE SEQUENCE [LARGE SCALE GENOMIC DNA]</scope>
    <source>
        <strain evidence="3">cv. Nipponbare</strain>
    </source>
</reference>
<proteinExistence type="predicted"/>
<evidence type="ECO:0000313" key="3">
    <source>
        <dbReference type="Proteomes" id="UP000059680"/>
    </source>
</evidence>
<dbReference type="PANTHER" id="PTHR31286">
    <property type="entry name" value="GLYCINE-RICH CELL WALL STRUCTURAL PROTEIN 1.8-LIKE"/>
    <property type="match status" value="1"/>
</dbReference>
<keyword evidence="3" id="KW-1185">Reference proteome</keyword>
<feature type="region of interest" description="Disordered" evidence="1">
    <location>
        <begin position="135"/>
        <end position="242"/>
    </location>
</feature>
<feature type="compositionally biased region" description="Gly residues" evidence="1">
    <location>
        <begin position="138"/>
        <end position="147"/>
    </location>
</feature>
<feature type="compositionally biased region" description="Basic and acidic residues" evidence="1">
    <location>
        <begin position="192"/>
        <end position="201"/>
    </location>
</feature>
<reference evidence="2 3" key="3">
    <citation type="journal article" date="2013" name="Rice">
        <title>Improvement of the Oryza sativa Nipponbare reference genome using next generation sequence and optical map data.</title>
        <authorList>
            <person name="Kawahara Y."/>
            <person name="de la Bastide M."/>
            <person name="Hamilton J.P."/>
            <person name="Kanamori H."/>
            <person name="McCombie W.R."/>
            <person name="Ouyang S."/>
            <person name="Schwartz D.C."/>
            <person name="Tanaka T."/>
            <person name="Wu J."/>
            <person name="Zhou S."/>
            <person name="Childs K.L."/>
            <person name="Davidson R.M."/>
            <person name="Lin H."/>
            <person name="Quesada-Ocampo L."/>
            <person name="Vaillancourt B."/>
            <person name="Sakai H."/>
            <person name="Lee S.S."/>
            <person name="Kim J."/>
            <person name="Numa H."/>
            <person name="Itoh T."/>
            <person name="Buell C.R."/>
            <person name="Matsumoto T."/>
        </authorList>
    </citation>
    <scope>NUCLEOTIDE SEQUENCE [LARGE SCALE GENOMIC DNA]</scope>
    <source>
        <strain evidence="3">cv. Nipponbare</strain>
    </source>
</reference>
<accession>A0A0P0WMP3</accession>